<dbReference type="AlphaFoldDB" id="A0A0K2V6U7"/>
<name>A0A0K2V6U7_LEPSM</name>
<sequence>MKSFSLVVIELQFGFKSNKTNPFIRQCYYYKVRQQENALFFLGDSF</sequence>
<proteinExistence type="predicted"/>
<evidence type="ECO:0000313" key="1">
    <source>
        <dbReference type="EMBL" id="CDW46204.1"/>
    </source>
</evidence>
<protein>
    <submittedName>
        <fullName evidence="1">Uncharacterized protein</fullName>
    </submittedName>
</protein>
<reference evidence="1" key="1">
    <citation type="submission" date="2014-05" db="EMBL/GenBank/DDBJ databases">
        <authorList>
            <person name="Chronopoulou M."/>
        </authorList>
    </citation>
    <scope>NUCLEOTIDE SEQUENCE</scope>
    <source>
        <tissue evidence="1">Whole organism</tissue>
    </source>
</reference>
<accession>A0A0K2V6U7</accession>
<dbReference type="EMBL" id="HACA01028843">
    <property type="protein sequence ID" value="CDW46204.1"/>
    <property type="molecule type" value="Transcribed_RNA"/>
</dbReference>
<organism evidence="1">
    <name type="scientific">Lepeophtheirus salmonis</name>
    <name type="common">Salmon louse</name>
    <name type="synonym">Caligus salmonis</name>
    <dbReference type="NCBI Taxonomy" id="72036"/>
    <lineage>
        <taxon>Eukaryota</taxon>
        <taxon>Metazoa</taxon>
        <taxon>Ecdysozoa</taxon>
        <taxon>Arthropoda</taxon>
        <taxon>Crustacea</taxon>
        <taxon>Multicrustacea</taxon>
        <taxon>Hexanauplia</taxon>
        <taxon>Copepoda</taxon>
        <taxon>Siphonostomatoida</taxon>
        <taxon>Caligidae</taxon>
        <taxon>Lepeophtheirus</taxon>
    </lineage>
</organism>